<dbReference type="NCBIfam" id="TIGR00099">
    <property type="entry name" value="Cof-subfamily"/>
    <property type="match status" value="1"/>
</dbReference>
<accession>A0ABS2QNZ3</accession>
<dbReference type="InterPro" id="IPR023214">
    <property type="entry name" value="HAD_sf"/>
</dbReference>
<dbReference type="SFLD" id="SFLDG01140">
    <property type="entry name" value="C2.B:_Phosphomannomutase_and_P"/>
    <property type="match status" value="1"/>
</dbReference>
<evidence type="ECO:0000313" key="2">
    <source>
        <dbReference type="Proteomes" id="UP000823486"/>
    </source>
</evidence>
<evidence type="ECO:0000313" key="1">
    <source>
        <dbReference type="EMBL" id="MBM7693986.1"/>
    </source>
</evidence>
<organism evidence="1 2">
    <name type="scientific">Peribacillus deserti</name>
    <dbReference type="NCBI Taxonomy" id="673318"/>
    <lineage>
        <taxon>Bacteria</taxon>
        <taxon>Bacillati</taxon>
        <taxon>Bacillota</taxon>
        <taxon>Bacilli</taxon>
        <taxon>Bacillales</taxon>
        <taxon>Bacillaceae</taxon>
        <taxon>Peribacillus</taxon>
    </lineage>
</organism>
<reference evidence="1 2" key="1">
    <citation type="submission" date="2021-01" db="EMBL/GenBank/DDBJ databases">
        <title>Genomic Encyclopedia of Type Strains, Phase IV (KMG-IV): sequencing the most valuable type-strain genomes for metagenomic binning, comparative biology and taxonomic classification.</title>
        <authorList>
            <person name="Goeker M."/>
        </authorList>
    </citation>
    <scope>NUCLEOTIDE SEQUENCE [LARGE SCALE GENOMIC DNA]</scope>
    <source>
        <strain evidence="1 2">DSM 105482</strain>
    </source>
</reference>
<dbReference type="SUPFAM" id="SSF56784">
    <property type="entry name" value="HAD-like"/>
    <property type="match status" value="1"/>
</dbReference>
<dbReference type="Gene3D" id="3.40.50.1000">
    <property type="entry name" value="HAD superfamily/HAD-like"/>
    <property type="match status" value="1"/>
</dbReference>
<dbReference type="EMBL" id="JAFBFI010000017">
    <property type="protein sequence ID" value="MBM7693986.1"/>
    <property type="molecule type" value="Genomic_DNA"/>
</dbReference>
<dbReference type="Gene3D" id="3.30.1240.10">
    <property type="match status" value="1"/>
</dbReference>
<dbReference type="InterPro" id="IPR000150">
    <property type="entry name" value="Cof"/>
</dbReference>
<protein>
    <submittedName>
        <fullName evidence="1">Cof subfamily protein (Haloacid dehalogenase superfamily)</fullName>
    </submittedName>
</protein>
<dbReference type="CDD" id="cd07516">
    <property type="entry name" value="HAD_Pase"/>
    <property type="match status" value="1"/>
</dbReference>
<dbReference type="SFLD" id="SFLDS00003">
    <property type="entry name" value="Haloacid_Dehalogenase"/>
    <property type="match status" value="1"/>
</dbReference>
<dbReference type="InterPro" id="IPR006379">
    <property type="entry name" value="HAD-SF_hydro_IIB"/>
</dbReference>
<name>A0ABS2QNZ3_9BACI</name>
<dbReference type="NCBIfam" id="TIGR01484">
    <property type="entry name" value="HAD-SF-IIB"/>
    <property type="match status" value="1"/>
</dbReference>
<gene>
    <name evidence="1" type="ORF">JOC77_003430</name>
</gene>
<comment type="caution">
    <text evidence="1">The sequence shown here is derived from an EMBL/GenBank/DDBJ whole genome shotgun (WGS) entry which is preliminary data.</text>
</comment>
<dbReference type="RefSeq" id="WP_204545389.1">
    <property type="nucleotide sequence ID" value="NZ_JAFBFI010000017.1"/>
</dbReference>
<dbReference type="PANTHER" id="PTHR10000">
    <property type="entry name" value="PHOSPHOSERINE PHOSPHATASE"/>
    <property type="match status" value="1"/>
</dbReference>
<proteinExistence type="predicted"/>
<dbReference type="Pfam" id="PF08282">
    <property type="entry name" value="Hydrolase_3"/>
    <property type="match status" value="1"/>
</dbReference>
<dbReference type="Proteomes" id="UP000823486">
    <property type="component" value="Unassembled WGS sequence"/>
</dbReference>
<dbReference type="PANTHER" id="PTHR10000:SF23">
    <property type="entry name" value="5-AMINO-6-(5-PHOSPHO-D-RIBITYLAMINO)URACIL PHOSPHATASE YITU"/>
    <property type="match status" value="1"/>
</dbReference>
<dbReference type="InterPro" id="IPR036412">
    <property type="entry name" value="HAD-like_sf"/>
</dbReference>
<keyword evidence="2" id="KW-1185">Reference proteome</keyword>
<sequence>MKEQHLIVLDLDGTLLKDDKTISDRSKKVLNQLMNQGHQVMIATGRPFRSSERYYHEAGLNTPIVNFNGAFVHHPLHTSWGSFHSPLDIKVAKDIVEALSGFTFHNIIAEVRDDVYYHYHDEKLMDIFSMGNPRVTTGDLRNFLTEPPTSMLIHTEEEHVPLIREHLQDVHAEVVEHRRWADPFHVIEIVKKGLNKAVGIERVAKSLNIPQERIIAFGDEDNDLEMIEYAGCGVAMGNGIGGLKSIADVVTLSNEEDGIAVFLEEYFKEKTA</sequence>